<sequence>MTPDIANSQRAYLYFSRNSVGMQGKDPVKVIKQATAETLVYKLREHLFKQAAVDRLREGPNDKLMVEMLNALAGVAGSNPSIILNDYIVANNLTGLAGNGPFREVLISLDGKAVGDVYPFIADLYRRG</sequence>
<evidence type="ECO:0000313" key="2">
    <source>
        <dbReference type="Proteomes" id="UP000631114"/>
    </source>
</evidence>
<accession>A0A835GYL5</accession>
<dbReference type="AlphaFoldDB" id="A0A835GYL5"/>
<organism evidence="1 2">
    <name type="scientific">Coptis chinensis</name>
    <dbReference type="NCBI Taxonomy" id="261450"/>
    <lineage>
        <taxon>Eukaryota</taxon>
        <taxon>Viridiplantae</taxon>
        <taxon>Streptophyta</taxon>
        <taxon>Embryophyta</taxon>
        <taxon>Tracheophyta</taxon>
        <taxon>Spermatophyta</taxon>
        <taxon>Magnoliopsida</taxon>
        <taxon>Ranunculales</taxon>
        <taxon>Ranunculaceae</taxon>
        <taxon>Coptidoideae</taxon>
        <taxon>Coptis</taxon>
    </lineage>
</organism>
<name>A0A835GYL5_9MAGN</name>
<dbReference type="EMBL" id="JADFTS010000009">
    <property type="protein sequence ID" value="KAF9589895.1"/>
    <property type="molecule type" value="Genomic_DNA"/>
</dbReference>
<evidence type="ECO:0000313" key="1">
    <source>
        <dbReference type="EMBL" id="KAF9589895.1"/>
    </source>
</evidence>
<comment type="caution">
    <text evidence="1">The sequence shown here is derived from an EMBL/GenBank/DDBJ whole genome shotgun (WGS) entry which is preliminary data.</text>
</comment>
<keyword evidence="2" id="KW-1185">Reference proteome</keyword>
<gene>
    <name evidence="1" type="ORF">IFM89_029258</name>
</gene>
<dbReference type="Proteomes" id="UP000631114">
    <property type="component" value="Unassembled WGS sequence"/>
</dbReference>
<proteinExistence type="predicted"/>
<reference evidence="1 2" key="1">
    <citation type="submission" date="2020-10" db="EMBL/GenBank/DDBJ databases">
        <title>The Coptis chinensis genome and diversification of protoberbering-type alkaloids.</title>
        <authorList>
            <person name="Wang B."/>
            <person name="Shu S."/>
            <person name="Song C."/>
            <person name="Liu Y."/>
        </authorList>
    </citation>
    <scope>NUCLEOTIDE SEQUENCE [LARGE SCALE GENOMIC DNA]</scope>
    <source>
        <strain evidence="1">HL-2020</strain>
        <tissue evidence="1">Leaf</tissue>
    </source>
</reference>
<protein>
    <submittedName>
        <fullName evidence="1">Uncharacterized protein</fullName>
    </submittedName>
</protein>